<dbReference type="Proteomes" id="UP000199206">
    <property type="component" value="Unassembled WGS sequence"/>
</dbReference>
<dbReference type="RefSeq" id="WP_093666294.1">
    <property type="nucleotide sequence ID" value="NZ_FOCF01000007.1"/>
</dbReference>
<dbReference type="InterPro" id="IPR036390">
    <property type="entry name" value="WH_DNA-bd_sf"/>
</dbReference>
<sequence length="100" mass="11031">MSPTLEEIAGALDVSKGRVHQLIGQLVAEGRLERRPGAQRRLVVRDVAASREVLSEVLNRLGWNFNDHPPPAPTPYPHVQLPRLPTLRYLPDPDSPGEAA</sequence>
<proteinExistence type="predicted"/>
<dbReference type="Gene3D" id="1.10.10.10">
    <property type="entry name" value="Winged helix-like DNA-binding domain superfamily/Winged helix DNA-binding domain"/>
    <property type="match status" value="1"/>
</dbReference>
<accession>A0A1H8GI64</accession>
<dbReference type="AlphaFoldDB" id="A0A1H8GI64"/>
<dbReference type="InterPro" id="IPR036388">
    <property type="entry name" value="WH-like_DNA-bd_sf"/>
</dbReference>
<evidence type="ECO:0000313" key="1">
    <source>
        <dbReference type="EMBL" id="SEN43177.1"/>
    </source>
</evidence>
<evidence type="ECO:0008006" key="3">
    <source>
        <dbReference type="Google" id="ProtNLM"/>
    </source>
</evidence>
<dbReference type="SUPFAM" id="SSF46785">
    <property type="entry name" value="Winged helix' DNA-binding domain"/>
    <property type="match status" value="1"/>
</dbReference>
<organism evidence="1 2">
    <name type="scientific">Sphingomonas gellani</name>
    <dbReference type="NCBI Taxonomy" id="1166340"/>
    <lineage>
        <taxon>Bacteria</taxon>
        <taxon>Pseudomonadati</taxon>
        <taxon>Pseudomonadota</taxon>
        <taxon>Alphaproteobacteria</taxon>
        <taxon>Sphingomonadales</taxon>
        <taxon>Sphingomonadaceae</taxon>
        <taxon>Sphingomonas</taxon>
    </lineage>
</organism>
<name>A0A1H8GI64_9SPHN</name>
<dbReference type="EMBL" id="FOCF01000007">
    <property type="protein sequence ID" value="SEN43177.1"/>
    <property type="molecule type" value="Genomic_DNA"/>
</dbReference>
<keyword evidence="2" id="KW-1185">Reference proteome</keyword>
<dbReference type="STRING" id="1166340.SAMN05192583_2757"/>
<reference evidence="2" key="1">
    <citation type="submission" date="2016-10" db="EMBL/GenBank/DDBJ databases">
        <authorList>
            <person name="Varghese N."/>
            <person name="Submissions S."/>
        </authorList>
    </citation>
    <scope>NUCLEOTIDE SEQUENCE [LARGE SCALE GENOMIC DNA]</scope>
    <source>
        <strain evidence="2">S6-262</strain>
    </source>
</reference>
<gene>
    <name evidence="1" type="ORF">SAMN05192583_2757</name>
</gene>
<evidence type="ECO:0000313" key="2">
    <source>
        <dbReference type="Proteomes" id="UP000199206"/>
    </source>
</evidence>
<protein>
    <recommendedName>
        <fullName evidence="3">MarR family protein</fullName>
    </recommendedName>
</protein>
<dbReference type="OrthoDB" id="7573379at2"/>